<gene>
    <name evidence="1" type="ORF">LLCLJKAH_00333</name>
</gene>
<evidence type="ECO:0000313" key="1">
    <source>
        <dbReference type="EMBL" id="CAD5236322.1"/>
    </source>
</evidence>
<organism evidence="1 2">
    <name type="scientific">Klebsiella phage vB_KvM-Eowyn</name>
    <dbReference type="NCBI Taxonomy" id="2762819"/>
    <lineage>
        <taxon>Viruses</taxon>
        <taxon>Duplodnaviria</taxon>
        <taxon>Heunggongvirae</taxon>
        <taxon>Uroviricota</taxon>
        <taxon>Caudoviricetes</taxon>
        <taxon>Chimalliviridae</taxon>
        <taxon>Eowynvirus</taxon>
        <taxon>Eowynvirus eowyn</taxon>
    </lineage>
</organism>
<reference evidence="1 2" key="1">
    <citation type="submission" date="2020-09" db="EMBL/GenBank/DDBJ databases">
        <authorList>
            <person name="Jameson E."/>
        </authorList>
    </citation>
    <scope>NUCLEOTIDE SEQUENCE [LARGE SCALE GENOMIC DNA]</scope>
</reference>
<evidence type="ECO:0000313" key="2">
    <source>
        <dbReference type="Proteomes" id="UP000596247"/>
    </source>
</evidence>
<proteinExistence type="predicted"/>
<dbReference type="Proteomes" id="UP000596247">
    <property type="component" value="Chromosome"/>
</dbReference>
<name>A0A7R8MJT3_9CAUD</name>
<dbReference type="EMBL" id="LR881104">
    <property type="protein sequence ID" value="CAD5236322.1"/>
    <property type="molecule type" value="Genomic_DNA"/>
</dbReference>
<sequence>MNAEKPKVKATDPSWYWVVIGPEEDPDTLREQGYIIIMNAGALVRTSVPVEDDFPPTGDPHAANRWQ</sequence>
<keyword evidence="2" id="KW-1185">Reference proteome</keyword>
<protein>
    <submittedName>
        <fullName evidence="1">Uncharacterized protein</fullName>
    </submittedName>
</protein>
<accession>A0A7R8MJT3</accession>